<dbReference type="AlphaFoldDB" id="A0A4Z0LUV4"/>
<gene>
    <name evidence="1" type="ORF">E4634_20095</name>
</gene>
<proteinExistence type="predicted"/>
<dbReference type="InterPro" id="IPR009367">
    <property type="entry name" value="Elm1-like"/>
</dbReference>
<accession>A0A4Z0LUV4</accession>
<comment type="caution">
    <text evidence="1">The sequence shown here is derived from an EMBL/GenBank/DDBJ whole genome shotgun (WGS) entry which is preliminary data.</text>
</comment>
<dbReference type="Pfam" id="PF06258">
    <property type="entry name" value="Mito_fiss_Elm1"/>
    <property type="match status" value="1"/>
</dbReference>
<evidence type="ECO:0008006" key="3">
    <source>
        <dbReference type="Google" id="ProtNLM"/>
    </source>
</evidence>
<dbReference type="RefSeq" id="WP_135446473.1">
    <property type="nucleotide sequence ID" value="NZ_SRLE01000017.1"/>
</dbReference>
<dbReference type="Proteomes" id="UP000298050">
    <property type="component" value="Unassembled WGS sequence"/>
</dbReference>
<dbReference type="OrthoDB" id="1865at2"/>
<reference evidence="1 2" key="1">
    <citation type="submission" date="2019-04" db="EMBL/GenBank/DDBJ databases">
        <title>Taxonomy of novel Haliea sp. from mangrove soil of West Coast of India.</title>
        <authorList>
            <person name="Verma A."/>
            <person name="Kumar P."/>
            <person name="Krishnamurthi S."/>
        </authorList>
    </citation>
    <scope>NUCLEOTIDE SEQUENCE [LARGE SCALE GENOMIC DNA]</scope>
    <source>
        <strain evidence="1 2">SAOS-164</strain>
    </source>
</reference>
<protein>
    <recommendedName>
        <fullName evidence="3">Nucleoside-diphosphate sugar epimerase</fullName>
    </recommendedName>
</protein>
<evidence type="ECO:0000313" key="1">
    <source>
        <dbReference type="EMBL" id="TGD70908.1"/>
    </source>
</evidence>
<organism evidence="1 2">
    <name type="scientific">Mangrovimicrobium sediminis</name>
    <dbReference type="NCBI Taxonomy" id="2562682"/>
    <lineage>
        <taxon>Bacteria</taxon>
        <taxon>Pseudomonadati</taxon>
        <taxon>Pseudomonadota</taxon>
        <taxon>Gammaproteobacteria</taxon>
        <taxon>Cellvibrionales</taxon>
        <taxon>Halieaceae</taxon>
        <taxon>Mangrovimicrobium</taxon>
    </lineage>
</organism>
<dbReference type="EMBL" id="SRLE01000017">
    <property type="protein sequence ID" value="TGD70908.1"/>
    <property type="molecule type" value="Genomic_DNA"/>
</dbReference>
<sequence>MAAGPAAGHRDVEVNALHVCCVTDGKPGHRSQLQGLVQALSARIPTQVEWLERDTPARTPTPPDLILAAGHRTHWRALRLKWKYRAPLVVLMKPSLPRWLFDLCVIPEHDGVPPSAKVLVTRGMLNDMQPAPAADPRHGLVLLGGPSAHYDWDDAQILEQLKRLSTLLPAVRWQVTTSRRTPLALTEKLAALDIPDIAFTAFADTQPGWVREQLQRCGVAWVSEDSASMVYEALTAGARVGVLDVPRRGESRVSRGLDALRWAGLVCDLHTLAARGAMPAPAQPLDETGRVARYLVRWLRPALEALDD</sequence>
<evidence type="ECO:0000313" key="2">
    <source>
        <dbReference type="Proteomes" id="UP000298050"/>
    </source>
</evidence>
<name>A0A4Z0LUV4_9GAMM</name>
<keyword evidence="2" id="KW-1185">Reference proteome</keyword>